<sequence>MVISAPSRGGSALTLDNTDHPGAEDLDTIRHDPRAPRRRRRQAERFAMPAPVDVYIAVPTGGGTGEETVLLAEGVDVDVAELIGKRSVRPVHTVASPPDRDADEQPDEVVPADPEVDSVGATEYFAWMRLSPTGGKVPWSMVAHRIAPDEVAVFRSGLRRMSVQPMPRTKPVE</sequence>
<protein>
    <submittedName>
        <fullName evidence="2">Uncharacterized protein</fullName>
    </submittedName>
</protein>
<dbReference type="Proteomes" id="UP000204221">
    <property type="component" value="Chromosome"/>
</dbReference>
<dbReference type="EMBL" id="CP022521">
    <property type="protein sequence ID" value="ASO22684.1"/>
    <property type="molecule type" value="Genomic_DNA"/>
</dbReference>
<keyword evidence="3" id="KW-1185">Reference proteome</keyword>
<organism evidence="2 3">
    <name type="scientific">Actinoalloteichus hoggarensis</name>
    <dbReference type="NCBI Taxonomy" id="1470176"/>
    <lineage>
        <taxon>Bacteria</taxon>
        <taxon>Bacillati</taxon>
        <taxon>Actinomycetota</taxon>
        <taxon>Actinomycetes</taxon>
        <taxon>Pseudonocardiales</taxon>
        <taxon>Pseudonocardiaceae</taxon>
        <taxon>Actinoalloteichus</taxon>
    </lineage>
</organism>
<dbReference type="KEGG" id="ahg:AHOG_25395"/>
<accession>A0A221WAB7</accession>
<evidence type="ECO:0000313" key="2">
    <source>
        <dbReference type="EMBL" id="ASO22684.1"/>
    </source>
</evidence>
<proteinExistence type="predicted"/>
<feature type="compositionally biased region" description="Basic and acidic residues" evidence="1">
    <location>
        <begin position="17"/>
        <end position="35"/>
    </location>
</feature>
<evidence type="ECO:0000313" key="3">
    <source>
        <dbReference type="Proteomes" id="UP000204221"/>
    </source>
</evidence>
<reference evidence="2 3" key="1">
    <citation type="submission" date="2017-07" db="EMBL/GenBank/DDBJ databases">
        <title>Complete genome sequence of Actinoalloteichus hoggarensis DSM 45943, type strain of Actinoalloteichus hoggarensis.</title>
        <authorList>
            <person name="Ruckert C."/>
            <person name="Nouioui I."/>
            <person name="Willmese J."/>
            <person name="van Wezel G."/>
            <person name="Klenk H.-P."/>
            <person name="Kalinowski J."/>
            <person name="Zotchev S.B."/>
        </authorList>
    </citation>
    <scope>NUCLEOTIDE SEQUENCE [LARGE SCALE GENOMIC DNA]</scope>
    <source>
        <strain evidence="2 3">DSM 45943</strain>
    </source>
</reference>
<evidence type="ECO:0000256" key="1">
    <source>
        <dbReference type="SAM" id="MobiDB-lite"/>
    </source>
</evidence>
<feature type="region of interest" description="Disordered" evidence="1">
    <location>
        <begin position="1"/>
        <end position="45"/>
    </location>
</feature>
<name>A0A221WAB7_9PSEU</name>
<gene>
    <name evidence="2" type="ORF">AHOG_25395</name>
</gene>
<dbReference type="AlphaFoldDB" id="A0A221WAB7"/>
<feature type="region of interest" description="Disordered" evidence="1">
    <location>
        <begin position="90"/>
        <end position="114"/>
    </location>
</feature>